<keyword evidence="2" id="KW-1185">Reference proteome</keyword>
<dbReference type="AlphaFoldDB" id="A0A182T401"/>
<dbReference type="Proteomes" id="UP000075901">
    <property type="component" value="Unassembled WGS sequence"/>
</dbReference>
<accession>A0A182T401</accession>
<sequence>MATILLHRISARWLYVNRTNHRNRRIINTIVTSSSSITAVSLCVIEVVSCTAL</sequence>
<evidence type="ECO:0000313" key="2">
    <source>
        <dbReference type="Proteomes" id="UP000075901"/>
    </source>
</evidence>
<protein>
    <submittedName>
        <fullName evidence="1">Uncharacterized protein</fullName>
    </submittedName>
</protein>
<organism evidence="1 2">
    <name type="scientific">Anopheles maculatus</name>
    <dbReference type="NCBI Taxonomy" id="74869"/>
    <lineage>
        <taxon>Eukaryota</taxon>
        <taxon>Metazoa</taxon>
        <taxon>Ecdysozoa</taxon>
        <taxon>Arthropoda</taxon>
        <taxon>Hexapoda</taxon>
        <taxon>Insecta</taxon>
        <taxon>Pterygota</taxon>
        <taxon>Neoptera</taxon>
        <taxon>Endopterygota</taxon>
        <taxon>Diptera</taxon>
        <taxon>Nematocera</taxon>
        <taxon>Culicoidea</taxon>
        <taxon>Culicidae</taxon>
        <taxon>Anophelinae</taxon>
        <taxon>Anopheles</taxon>
        <taxon>Anopheles maculatus group</taxon>
    </lineage>
</organism>
<proteinExistence type="predicted"/>
<name>A0A182T401_9DIPT</name>
<dbReference type="VEuPathDB" id="VectorBase:AMAM019176"/>
<reference evidence="1" key="2">
    <citation type="submission" date="2020-05" db="UniProtKB">
        <authorList>
            <consortium name="EnsemblMetazoa"/>
        </authorList>
    </citation>
    <scope>IDENTIFICATION</scope>
    <source>
        <strain evidence="1">maculatus3</strain>
    </source>
</reference>
<reference evidence="2" key="1">
    <citation type="submission" date="2013-09" db="EMBL/GenBank/DDBJ databases">
        <title>The Genome Sequence of Anopheles maculatus species B.</title>
        <authorList>
            <consortium name="The Broad Institute Genomics Platform"/>
            <person name="Neafsey D.E."/>
            <person name="Besansky N."/>
            <person name="Howell P."/>
            <person name="Walton C."/>
            <person name="Young S.K."/>
            <person name="Zeng Q."/>
            <person name="Gargeya S."/>
            <person name="Fitzgerald M."/>
            <person name="Haas B."/>
            <person name="Abouelleil A."/>
            <person name="Allen A.W."/>
            <person name="Alvarado L."/>
            <person name="Arachchi H.M."/>
            <person name="Berlin A.M."/>
            <person name="Chapman S.B."/>
            <person name="Gainer-Dewar J."/>
            <person name="Goldberg J."/>
            <person name="Griggs A."/>
            <person name="Gujja S."/>
            <person name="Hansen M."/>
            <person name="Howarth C."/>
            <person name="Imamovic A."/>
            <person name="Ireland A."/>
            <person name="Larimer J."/>
            <person name="McCowan C."/>
            <person name="Murphy C."/>
            <person name="Pearson M."/>
            <person name="Poon T.W."/>
            <person name="Priest M."/>
            <person name="Roberts A."/>
            <person name="Saif S."/>
            <person name="Shea T."/>
            <person name="Sisk P."/>
            <person name="Sykes S."/>
            <person name="Wortman J."/>
            <person name="Nusbaum C."/>
            <person name="Birren B."/>
        </authorList>
    </citation>
    <scope>NUCLEOTIDE SEQUENCE [LARGE SCALE GENOMIC DNA]</scope>
    <source>
        <strain evidence="2">maculatus3</strain>
    </source>
</reference>
<evidence type="ECO:0000313" key="1">
    <source>
        <dbReference type="EnsemblMetazoa" id="AMAM019176-PA"/>
    </source>
</evidence>
<dbReference type="EnsemblMetazoa" id="AMAM019176-RA">
    <property type="protein sequence ID" value="AMAM019176-PA"/>
    <property type="gene ID" value="AMAM019176"/>
</dbReference>